<dbReference type="InterPro" id="IPR057670">
    <property type="entry name" value="SH3_retrovirus"/>
</dbReference>
<feature type="compositionally biased region" description="Pro residues" evidence="1">
    <location>
        <begin position="754"/>
        <end position="769"/>
    </location>
</feature>
<dbReference type="EMBL" id="CP144746">
    <property type="protein sequence ID" value="WVZ56998.1"/>
    <property type="molecule type" value="Genomic_DNA"/>
</dbReference>
<dbReference type="GO" id="GO:0003676">
    <property type="term" value="F:nucleic acid binding"/>
    <property type="evidence" value="ECO:0007669"/>
    <property type="project" value="InterPro"/>
</dbReference>
<feature type="domain" description="Integrase catalytic" evidence="2">
    <location>
        <begin position="447"/>
        <end position="538"/>
    </location>
</feature>
<dbReference type="GO" id="GO:0015074">
    <property type="term" value="P:DNA integration"/>
    <property type="evidence" value="ECO:0007669"/>
    <property type="project" value="InterPro"/>
</dbReference>
<dbReference type="InterPro" id="IPR001584">
    <property type="entry name" value="Integrase_cat-core"/>
</dbReference>
<sequence>MTTSSATSSVMGSGPLAALGDAVAPPLFAAYASVNVKQHVPIELSLERPNYFKWTAFFTALCAKYELLGHIDGTVAARPADPSRSRPDACVRGWMYGSVDDAVLDLAMEPDRDARAPYVSIEAPFQANKESRAVVLEQEFHGLSRGDLSVDAYARRMKRTADALRDVGHTVSPAQLVLNLLRGLNPRFANTADIIANTLPLPDFKSATNMLRVKELRLGTEHKEASASALVVSTAPCTSSSCQSTTSTSNSGGGGKSKGAKGKGGRGGTGGSSNGNSGSTGGGGGGNSSGRRNQQQGGGRQAPSPAGPWVCYPWASPWAPPGGWRPQQQQWAPQQQQWAPPPPPQQAHTAFAPPQYSAGVPPGGWNQAGLIAALNQLAVQDSSPWDLQTKTVLLRCNSHGDLYTIPQCMPPRCHVAVVSPELWHSRLGHPAPVVVQTLNRLSAIQYNGTEFLNNATATFLASRGILLRTSCPYTSAQNGKAERMLRTLNNTVRTLLVHAAMPSPYWAEALSTAVFLINRRPSSSIQNGIPYHLLYRKMPDYSLLRVFGCLCYPNISATTPHKLSPRSAACVFLGYPPSQKGYRCLDLSTRKIIISRHVVFDETHFPFAASKPQPDSFDFLLQDILPAPAPSILDVRQTRASIVPAPSPSDDASDPVGLDPAILWHGAAYRLPSAPRQAAPAPSAPAPAGAGARFRPRVHYSRRPRPATQPQPDIPPAPVPQVPPAPPPAPAPPAPASRPPEPPARDTRSRTGSLPPPIQRLGMAPPPPRHGLTAEAPAQVSPLPGDTRAALADANWRAAMTEEYKALVDNGTWRLVPRPPRANVITDKWVFKHKYHADGSPARHKAEWVIRGFSRPIRHRLRRDVQPGCETGHHPVVLGIPHCMPPRCHVAVVSPSRGTPALVIRHPPSSKL</sequence>
<feature type="compositionally biased region" description="Low complexity" evidence="1">
    <location>
        <begin position="346"/>
        <end position="355"/>
    </location>
</feature>
<name>A0AAQ3Q039_PASNO</name>
<reference evidence="3 4" key="1">
    <citation type="submission" date="2024-02" db="EMBL/GenBank/DDBJ databases">
        <title>High-quality chromosome-scale genome assembly of Pensacola bahiagrass (Paspalum notatum Flugge var. saurae).</title>
        <authorList>
            <person name="Vega J.M."/>
            <person name="Podio M."/>
            <person name="Orjuela J."/>
            <person name="Siena L.A."/>
            <person name="Pessino S.C."/>
            <person name="Combes M.C."/>
            <person name="Mariac C."/>
            <person name="Albertini E."/>
            <person name="Pupilli F."/>
            <person name="Ortiz J.P.A."/>
            <person name="Leblanc O."/>
        </authorList>
    </citation>
    <scope>NUCLEOTIDE SEQUENCE [LARGE SCALE GENOMIC DNA]</scope>
    <source>
        <strain evidence="3">R1</strain>
        <tissue evidence="3">Leaf</tissue>
    </source>
</reference>
<dbReference type="Gene3D" id="3.30.420.10">
    <property type="entry name" value="Ribonuclease H-like superfamily/Ribonuclease H"/>
    <property type="match status" value="1"/>
</dbReference>
<feature type="compositionally biased region" description="Low complexity" evidence="1">
    <location>
        <begin position="313"/>
        <end position="338"/>
    </location>
</feature>
<evidence type="ECO:0000313" key="4">
    <source>
        <dbReference type="Proteomes" id="UP001341281"/>
    </source>
</evidence>
<protein>
    <recommendedName>
        <fullName evidence="2">Integrase catalytic domain-containing protein</fullName>
    </recommendedName>
</protein>
<dbReference type="PANTHER" id="PTHR47481">
    <property type="match status" value="1"/>
</dbReference>
<dbReference type="PANTHER" id="PTHR47481:SF10">
    <property type="entry name" value="COPIA-LIKE POLYPROTEIN_RETROTRANSPOSON"/>
    <property type="match status" value="1"/>
</dbReference>
<evidence type="ECO:0000313" key="3">
    <source>
        <dbReference type="EMBL" id="WVZ56998.1"/>
    </source>
</evidence>
<gene>
    <name evidence="3" type="ORF">U9M48_007446</name>
</gene>
<evidence type="ECO:0000259" key="2">
    <source>
        <dbReference type="PROSITE" id="PS50994"/>
    </source>
</evidence>
<dbReference type="InterPro" id="IPR036397">
    <property type="entry name" value="RNaseH_sf"/>
</dbReference>
<accession>A0AAQ3Q039</accession>
<dbReference type="AlphaFoldDB" id="A0AAQ3Q039"/>
<dbReference type="Proteomes" id="UP001341281">
    <property type="component" value="Chromosome 02"/>
</dbReference>
<feature type="compositionally biased region" description="Low complexity" evidence="1">
    <location>
        <begin position="239"/>
        <end position="250"/>
    </location>
</feature>
<dbReference type="InterPro" id="IPR012337">
    <property type="entry name" value="RNaseH-like_sf"/>
</dbReference>
<dbReference type="SUPFAM" id="SSF53098">
    <property type="entry name" value="Ribonuclease H-like"/>
    <property type="match status" value="1"/>
</dbReference>
<dbReference type="Pfam" id="PF25597">
    <property type="entry name" value="SH3_retrovirus"/>
    <property type="match status" value="1"/>
</dbReference>
<keyword evidence="4" id="KW-1185">Reference proteome</keyword>
<proteinExistence type="predicted"/>
<feature type="region of interest" description="Disordered" evidence="1">
    <location>
        <begin position="674"/>
        <end position="693"/>
    </location>
</feature>
<feature type="region of interest" description="Disordered" evidence="1">
    <location>
        <begin position="237"/>
        <end position="360"/>
    </location>
</feature>
<feature type="compositionally biased region" description="Pro residues" evidence="1">
    <location>
        <begin position="707"/>
        <end position="742"/>
    </location>
</feature>
<feature type="compositionally biased region" description="Gly residues" evidence="1">
    <location>
        <begin position="265"/>
        <end position="288"/>
    </location>
</feature>
<dbReference type="PROSITE" id="PS50994">
    <property type="entry name" value="INTEGRASE"/>
    <property type="match status" value="1"/>
</dbReference>
<organism evidence="3 4">
    <name type="scientific">Paspalum notatum var. saurae</name>
    <dbReference type="NCBI Taxonomy" id="547442"/>
    <lineage>
        <taxon>Eukaryota</taxon>
        <taxon>Viridiplantae</taxon>
        <taxon>Streptophyta</taxon>
        <taxon>Embryophyta</taxon>
        <taxon>Tracheophyta</taxon>
        <taxon>Spermatophyta</taxon>
        <taxon>Magnoliopsida</taxon>
        <taxon>Liliopsida</taxon>
        <taxon>Poales</taxon>
        <taxon>Poaceae</taxon>
        <taxon>PACMAD clade</taxon>
        <taxon>Panicoideae</taxon>
        <taxon>Andropogonodae</taxon>
        <taxon>Paspaleae</taxon>
        <taxon>Paspalinae</taxon>
        <taxon>Paspalum</taxon>
    </lineage>
</organism>
<evidence type="ECO:0000256" key="1">
    <source>
        <dbReference type="SAM" id="MobiDB-lite"/>
    </source>
</evidence>
<feature type="region of interest" description="Disordered" evidence="1">
    <location>
        <begin position="701"/>
        <end position="783"/>
    </location>
</feature>